<sequence>MTADANVDQIVKNGVEAIVAAITSRVGDREALIWLWPQLEKQLIAYDGHLQTTLFPGFEAAAVTALPQALDPPELAATLRLALLTALDRISPALEAAPASAASAAAILAEWNKLSAFVRNNINGGFAGFQNIRSRLYAQFGAPSNPAKAIDRVNAYYSQLSGAGFPKASFKSPVHPVLKARLANTVALLTAKGAAAALTRIKSVGGFNIRPNVNSPTRLSNHSFGWAVDIDPAINPNVEKDNLPLAIIEAFTGVDLYGAESVKLRAGGLYDSLLPAAIVLSKANTAFVAAFANAAGLKDGMGNATKRLSGVTLPAAKLTTAHQLATAVPAKLTDLGTLLQGAGATPAKAKSTARLLADAADLFRRAAKVTTPKIIGTDASVTRFGFFNLAPEAAAGLAASDGGGLRWLGAATKTKDYMHFELAETDQPKLF</sequence>
<dbReference type="SUPFAM" id="SSF55166">
    <property type="entry name" value="Hedgehog/DD-peptidase"/>
    <property type="match status" value="1"/>
</dbReference>
<organism evidence="1 2">
    <name type="scientific">Mesorhizobium neociceri</name>
    <dbReference type="NCBI Taxonomy" id="1307853"/>
    <lineage>
        <taxon>Bacteria</taxon>
        <taxon>Pseudomonadati</taxon>
        <taxon>Pseudomonadota</taxon>
        <taxon>Alphaproteobacteria</taxon>
        <taxon>Hyphomicrobiales</taxon>
        <taxon>Phyllobacteriaceae</taxon>
        <taxon>Mesorhizobium</taxon>
    </lineage>
</organism>
<keyword evidence="2" id="KW-1185">Reference proteome</keyword>
<comment type="caution">
    <text evidence="1">The sequence shown here is derived from an EMBL/GenBank/DDBJ whole genome shotgun (WGS) entry which is preliminary data.</text>
</comment>
<evidence type="ECO:0000313" key="2">
    <source>
        <dbReference type="Proteomes" id="UP000558284"/>
    </source>
</evidence>
<dbReference type="AlphaFoldDB" id="A0A838BDU9"/>
<gene>
    <name evidence="1" type="ORF">H0241_25380</name>
</gene>
<reference evidence="1 2" key="1">
    <citation type="submission" date="2020-07" db="EMBL/GenBank/DDBJ databases">
        <title>Definition of the novel symbiovar canariense within Mesorhizobium novociceri, a new species of genus Mesorhizobium nodulating Cicer canariense in the Caldera de Taburiente National Park (La Palma, Canary Islands).</title>
        <authorList>
            <person name="Leon-Barrios M."/>
            <person name="Perez-Yepez J."/>
            <person name="Flores-Felix J.D."/>
            <person name="Ramirez-Baena M.H."/>
            <person name="Pulido-Suarez L."/>
            <person name="Igual J.M."/>
            <person name="Velazquez E."/>
            <person name="Peix A."/>
        </authorList>
    </citation>
    <scope>NUCLEOTIDE SEQUENCE [LARGE SCALE GENOMIC DNA]</scope>
    <source>
        <strain evidence="1 2">CCANP35</strain>
    </source>
</reference>
<protein>
    <submittedName>
        <fullName evidence="1">M15 family metallopeptidase</fullName>
    </submittedName>
</protein>
<accession>A0A838BDU9</accession>
<name>A0A838BDU9_9HYPH</name>
<dbReference type="Proteomes" id="UP000558284">
    <property type="component" value="Unassembled WGS sequence"/>
</dbReference>
<dbReference type="EMBL" id="JACDTY010000015">
    <property type="protein sequence ID" value="MBA1143560.1"/>
    <property type="molecule type" value="Genomic_DNA"/>
</dbReference>
<evidence type="ECO:0000313" key="1">
    <source>
        <dbReference type="EMBL" id="MBA1143560.1"/>
    </source>
</evidence>
<proteinExistence type="predicted"/>
<dbReference type="RefSeq" id="WP_181060581.1">
    <property type="nucleotide sequence ID" value="NZ_JACDTY010000015.1"/>
</dbReference>
<dbReference type="InterPro" id="IPR009045">
    <property type="entry name" value="Zn_M74/Hedgehog-like"/>
</dbReference>